<organism evidence="1">
    <name type="scientific">marine sediment metagenome</name>
    <dbReference type="NCBI Taxonomy" id="412755"/>
    <lineage>
        <taxon>unclassified sequences</taxon>
        <taxon>metagenomes</taxon>
        <taxon>ecological metagenomes</taxon>
    </lineage>
</organism>
<dbReference type="EMBL" id="BART01010038">
    <property type="protein sequence ID" value="GAG84261.1"/>
    <property type="molecule type" value="Genomic_DNA"/>
</dbReference>
<dbReference type="AlphaFoldDB" id="X1CJ51"/>
<protein>
    <submittedName>
        <fullName evidence="1">Uncharacterized protein</fullName>
    </submittedName>
</protein>
<reference evidence="1" key="1">
    <citation type="journal article" date="2014" name="Front. Microbiol.">
        <title>High frequency of phylogenetically diverse reductive dehalogenase-homologous genes in deep subseafloor sedimentary metagenomes.</title>
        <authorList>
            <person name="Kawai M."/>
            <person name="Futagami T."/>
            <person name="Toyoda A."/>
            <person name="Takaki Y."/>
            <person name="Nishi S."/>
            <person name="Hori S."/>
            <person name="Arai W."/>
            <person name="Tsubouchi T."/>
            <person name="Morono Y."/>
            <person name="Uchiyama I."/>
            <person name="Ito T."/>
            <person name="Fujiyama A."/>
            <person name="Inagaki F."/>
            <person name="Takami H."/>
        </authorList>
    </citation>
    <scope>NUCLEOTIDE SEQUENCE</scope>
    <source>
        <strain evidence="1">Expedition CK06-06</strain>
    </source>
</reference>
<name>X1CJ51_9ZZZZ</name>
<gene>
    <name evidence="1" type="ORF">S01H4_22020</name>
</gene>
<evidence type="ECO:0000313" key="1">
    <source>
        <dbReference type="EMBL" id="GAG84261.1"/>
    </source>
</evidence>
<proteinExistence type="predicted"/>
<sequence length="146" mass="16613">MSTNQEGKKRGSRLRGSVLRAKLLEILKGEYWLNSLQVCRILNGAKHKHDLSFCRINPHPYGYTNNFTGYGGNPYSGCVNCNTNRSRVYSALKSLEKKGFIESVLGWFTDAVRTTGGKDRMRIWALKGRLPSLDHFTENETKKRTV</sequence>
<comment type="caution">
    <text evidence="1">The sequence shown here is derived from an EMBL/GenBank/DDBJ whole genome shotgun (WGS) entry which is preliminary data.</text>
</comment>
<accession>X1CJ51</accession>